<evidence type="ECO:0000256" key="3">
    <source>
        <dbReference type="ARBA" id="ARBA00009337"/>
    </source>
</evidence>
<keyword evidence="7" id="KW-0328">Glycosyltransferase</keyword>
<evidence type="ECO:0000256" key="2">
    <source>
        <dbReference type="ARBA" id="ARBA00005001"/>
    </source>
</evidence>
<dbReference type="PANTHER" id="PTHR43867">
    <property type="entry name" value="CELLULOSE SYNTHASE CATALYTIC SUBUNIT A [UDP-FORMING]"/>
    <property type="match status" value="1"/>
</dbReference>
<keyword evidence="11 13" id="KW-0472">Membrane</keyword>
<feature type="domain" description="Glycosyltransferase 2-like" evidence="14">
    <location>
        <begin position="168"/>
        <end position="360"/>
    </location>
</feature>
<dbReference type="Pfam" id="PF13632">
    <property type="entry name" value="Glyco_trans_2_3"/>
    <property type="match status" value="1"/>
</dbReference>
<keyword evidence="9 13" id="KW-0812">Transmembrane</keyword>
<evidence type="ECO:0000256" key="4">
    <source>
        <dbReference type="ARBA" id="ARBA00020585"/>
    </source>
</evidence>
<evidence type="ECO:0000256" key="6">
    <source>
        <dbReference type="ARBA" id="ARBA00022519"/>
    </source>
</evidence>
<dbReference type="NCBIfam" id="NF003962">
    <property type="entry name" value="PRK05454.2-5"/>
    <property type="match status" value="1"/>
</dbReference>
<evidence type="ECO:0000256" key="1">
    <source>
        <dbReference type="ARBA" id="ARBA00004429"/>
    </source>
</evidence>
<dbReference type="NCBIfam" id="NF003958">
    <property type="entry name" value="PRK05454.2-1"/>
    <property type="match status" value="1"/>
</dbReference>
<reference evidence="15 16" key="1">
    <citation type="submission" date="2016-10" db="EMBL/GenBank/DDBJ databases">
        <authorList>
            <person name="de Groot N.N."/>
        </authorList>
    </citation>
    <scope>NUCLEOTIDE SEQUENCE [LARGE SCALE GENOMIC DNA]</scope>
    <source>
        <strain evidence="15 16">DSM 25584</strain>
    </source>
</reference>
<gene>
    <name evidence="15" type="ORF">SAMN05216241_101370</name>
</gene>
<evidence type="ECO:0000256" key="8">
    <source>
        <dbReference type="ARBA" id="ARBA00022679"/>
    </source>
</evidence>
<dbReference type="AlphaFoldDB" id="A0A1G7LTC8"/>
<organism evidence="15 16">
    <name type="scientific">Limimonas halophila</name>
    <dbReference type="NCBI Taxonomy" id="1082479"/>
    <lineage>
        <taxon>Bacteria</taxon>
        <taxon>Pseudomonadati</taxon>
        <taxon>Pseudomonadota</taxon>
        <taxon>Alphaproteobacteria</taxon>
        <taxon>Rhodospirillales</taxon>
        <taxon>Rhodovibrionaceae</taxon>
        <taxon>Limimonas</taxon>
    </lineage>
</organism>
<dbReference type="Gene3D" id="3.90.550.10">
    <property type="entry name" value="Spore Coat Polysaccharide Biosynthesis Protein SpsA, Chain A"/>
    <property type="match status" value="1"/>
</dbReference>
<dbReference type="PANTHER" id="PTHR43867:SF5">
    <property type="entry name" value="GLUCANS BIOSYNTHESIS GLUCOSYLTRANSFERASE H"/>
    <property type="match status" value="1"/>
</dbReference>
<keyword evidence="8 15" id="KW-0808">Transferase</keyword>
<proteinExistence type="inferred from homology"/>
<keyword evidence="10 13" id="KW-1133">Transmembrane helix</keyword>
<evidence type="ECO:0000256" key="9">
    <source>
        <dbReference type="ARBA" id="ARBA00022692"/>
    </source>
</evidence>
<keyword evidence="6" id="KW-0997">Cell inner membrane</keyword>
<name>A0A1G7LTC8_9PROT</name>
<feature type="transmembrane region" description="Helical" evidence="13">
    <location>
        <begin position="425"/>
        <end position="449"/>
    </location>
</feature>
<evidence type="ECO:0000313" key="16">
    <source>
        <dbReference type="Proteomes" id="UP000199415"/>
    </source>
</evidence>
<sequence length="591" mass="64200">MFRCELAVTGTTGAEWLLLVLYTTLIAWIGSSFWISVIGAGHILARGRDAHAPSATALSAKTALGAPRVAVVMPIFHEDADRALDGLRAMYERLEARDVIAGFHFFVLSDSQDPAICAQEQAAWIRLCRRLEAGGRLFYRRRVENAGKKAGNLADFCERWGRRYDYMVVLDADSLVAEETLLGMVERMDREPELGLLQAWPVPVNGTTLFARMQQFAAAAHGRLIAAGLAALMGPSATYWGHNAIVRVSAFVESCGLPQLPGREPLGGDILSHDFVEAALLRRRGWRVRITVSPEGSYEEAPRNLLDHVKRDRRWCQGNLQHGRLLFVEGFTTASRLNFVLGIMSYCASPVWLAFVVTAVVVAADATHAQPDALRAWAATVGDVAIPHGAVWLIGLTAMLLVGPKLLGIITLAAAPSRRRAAGGVLRLTVGGLVEIVFTALIAPTMMLLHTEFVGAILSGRSIQWTPACRDGRGVDWPTAMRALGPRCLVGIGLTAAASWWAPALVWWMTPLVAGFATTVPLAVWSSRDTVGHWCQRIGVLRTPAEALPDATLHRLIELRRAGHRQSPTDAHPLVQELRTLGDTGPTASDS</sequence>
<dbReference type="InterPro" id="IPR050321">
    <property type="entry name" value="Glycosyltr_2/OpgH_subfam"/>
</dbReference>
<dbReference type="InterPro" id="IPR029044">
    <property type="entry name" value="Nucleotide-diphossugar_trans"/>
</dbReference>
<comment type="pathway">
    <text evidence="2">Glycan metabolism; osmoregulated periplasmic glucan (OPG) biosynthesis.</text>
</comment>
<feature type="transmembrane region" description="Helical" evidence="13">
    <location>
        <begin position="390"/>
        <end position="413"/>
    </location>
</feature>
<dbReference type="GO" id="GO:0005886">
    <property type="term" value="C:plasma membrane"/>
    <property type="evidence" value="ECO:0007669"/>
    <property type="project" value="UniProtKB-SubCell"/>
</dbReference>
<evidence type="ECO:0000256" key="5">
    <source>
        <dbReference type="ARBA" id="ARBA00022475"/>
    </source>
</evidence>
<dbReference type="InterPro" id="IPR001173">
    <property type="entry name" value="Glyco_trans_2-like"/>
</dbReference>
<feature type="transmembrane region" description="Helical" evidence="13">
    <location>
        <begin position="16"/>
        <end position="38"/>
    </location>
</feature>
<evidence type="ECO:0000256" key="13">
    <source>
        <dbReference type="SAM" id="Phobius"/>
    </source>
</evidence>
<evidence type="ECO:0000256" key="7">
    <source>
        <dbReference type="ARBA" id="ARBA00022676"/>
    </source>
</evidence>
<evidence type="ECO:0000256" key="12">
    <source>
        <dbReference type="SAM" id="MobiDB-lite"/>
    </source>
</evidence>
<evidence type="ECO:0000313" key="15">
    <source>
        <dbReference type="EMBL" id="SDF52798.1"/>
    </source>
</evidence>
<evidence type="ECO:0000259" key="14">
    <source>
        <dbReference type="Pfam" id="PF13632"/>
    </source>
</evidence>
<feature type="region of interest" description="Disordered" evidence="12">
    <location>
        <begin position="564"/>
        <end position="591"/>
    </location>
</feature>
<feature type="transmembrane region" description="Helical" evidence="13">
    <location>
        <begin position="339"/>
        <end position="364"/>
    </location>
</feature>
<dbReference type="Proteomes" id="UP000199415">
    <property type="component" value="Unassembled WGS sequence"/>
</dbReference>
<accession>A0A1G7LTC8</accession>
<dbReference type="EMBL" id="FNCE01000001">
    <property type="protein sequence ID" value="SDF52798.1"/>
    <property type="molecule type" value="Genomic_DNA"/>
</dbReference>
<dbReference type="CDD" id="cd04191">
    <property type="entry name" value="Glucan_BSP_MdoH"/>
    <property type="match status" value="1"/>
</dbReference>
<comment type="similarity">
    <text evidence="3">Belongs to the glycosyltransferase 2 family. OpgH subfamily.</text>
</comment>
<dbReference type="STRING" id="1082479.SAMN05216241_101370"/>
<dbReference type="GO" id="GO:0016758">
    <property type="term" value="F:hexosyltransferase activity"/>
    <property type="evidence" value="ECO:0007669"/>
    <property type="project" value="TreeGrafter"/>
</dbReference>
<dbReference type="SUPFAM" id="SSF53448">
    <property type="entry name" value="Nucleotide-diphospho-sugar transferases"/>
    <property type="match status" value="1"/>
</dbReference>
<keyword evidence="16" id="KW-1185">Reference proteome</keyword>
<protein>
    <recommendedName>
        <fullName evidence="4">Glucans biosynthesis glucosyltransferase H</fullName>
    </recommendedName>
</protein>
<feature type="transmembrane region" description="Helical" evidence="13">
    <location>
        <begin position="505"/>
        <end position="525"/>
    </location>
</feature>
<comment type="subcellular location">
    <subcellularLocation>
        <location evidence="1">Cell inner membrane</location>
        <topology evidence="1">Multi-pass membrane protein</topology>
    </subcellularLocation>
</comment>
<evidence type="ECO:0000256" key="10">
    <source>
        <dbReference type="ARBA" id="ARBA00022989"/>
    </source>
</evidence>
<evidence type="ECO:0000256" key="11">
    <source>
        <dbReference type="ARBA" id="ARBA00023136"/>
    </source>
</evidence>
<keyword evidence="5" id="KW-1003">Cell membrane</keyword>